<sequence>MNGAVNLYNLWGSASLIVLKVLKVLKSLGCLSGFLRIYGNSSENLCSLIWVQIISEVPTYGAVLYLMIAFAVIPTVTFKFMCLLHGVTQSCPGKKRKHAYGFSNALPICGAYGRDLDLMQWILSTEGICMYNNVAGRCSGMIELVQIEPIGGDNQQEQTTSEQPLSMSSQSPCSDFSKYEELAAKWIQKGYTCTIRFSWGL</sequence>
<accession>A0AAD8HDN1</accession>
<keyword evidence="1" id="KW-0812">Transmembrane</keyword>
<evidence type="ECO:0000313" key="3">
    <source>
        <dbReference type="Proteomes" id="UP001237642"/>
    </source>
</evidence>
<keyword evidence="3" id="KW-1185">Reference proteome</keyword>
<feature type="transmembrane region" description="Helical" evidence="1">
    <location>
        <begin position="62"/>
        <end position="87"/>
    </location>
</feature>
<evidence type="ECO:0000256" key="1">
    <source>
        <dbReference type="SAM" id="Phobius"/>
    </source>
</evidence>
<dbReference type="EMBL" id="JAUIZM010000009">
    <property type="protein sequence ID" value="KAK1365600.1"/>
    <property type="molecule type" value="Genomic_DNA"/>
</dbReference>
<evidence type="ECO:0000313" key="2">
    <source>
        <dbReference type="EMBL" id="KAK1365600.1"/>
    </source>
</evidence>
<keyword evidence="1" id="KW-1133">Transmembrane helix</keyword>
<proteinExistence type="predicted"/>
<keyword evidence="1" id="KW-0472">Membrane</keyword>
<name>A0AAD8HDN1_9APIA</name>
<comment type="caution">
    <text evidence="2">The sequence shown here is derived from an EMBL/GenBank/DDBJ whole genome shotgun (WGS) entry which is preliminary data.</text>
</comment>
<gene>
    <name evidence="2" type="ORF">POM88_041161</name>
</gene>
<dbReference type="AlphaFoldDB" id="A0AAD8HDN1"/>
<organism evidence="2 3">
    <name type="scientific">Heracleum sosnowskyi</name>
    <dbReference type="NCBI Taxonomy" id="360622"/>
    <lineage>
        <taxon>Eukaryota</taxon>
        <taxon>Viridiplantae</taxon>
        <taxon>Streptophyta</taxon>
        <taxon>Embryophyta</taxon>
        <taxon>Tracheophyta</taxon>
        <taxon>Spermatophyta</taxon>
        <taxon>Magnoliopsida</taxon>
        <taxon>eudicotyledons</taxon>
        <taxon>Gunneridae</taxon>
        <taxon>Pentapetalae</taxon>
        <taxon>asterids</taxon>
        <taxon>campanulids</taxon>
        <taxon>Apiales</taxon>
        <taxon>Apiaceae</taxon>
        <taxon>Apioideae</taxon>
        <taxon>apioid superclade</taxon>
        <taxon>Tordylieae</taxon>
        <taxon>Tordyliinae</taxon>
        <taxon>Heracleum</taxon>
    </lineage>
</organism>
<reference evidence="2" key="1">
    <citation type="submission" date="2023-02" db="EMBL/GenBank/DDBJ databases">
        <title>Genome of toxic invasive species Heracleum sosnowskyi carries increased number of genes despite the absence of recent whole-genome duplications.</title>
        <authorList>
            <person name="Schelkunov M."/>
            <person name="Shtratnikova V."/>
            <person name="Makarenko M."/>
            <person name="Klepikova A."/>
            <person name="Omelchenko D."/>
            <person name="Novikova G."/>
            <person name="Obukhova E."/>
            <person name="Bogdanov V."/>
            <person name="Penin A."/>
            <person name="Logacheva M."/>
        </authorList>
    </citation>
    <scope>NUCLEOTIDE SEQUENCE</scope>
    <source>
        <strain evidence="2">Hsosn_3</strain>
        <tissue evidence="2">Leaf</tissue>
    </source>
</reference>
<protein>
    <submittedName>
        <fullName evidence="2">Uncharacterized protein</fullName>
    </submittedName>
</protein>
<dbReference type="Proteomes" id="UP001237642">
    <property type="component" value="Unassembled WGS sequence"/>
</dbReference>
<reference evidence="2" key="2">
    <citation type="submission" date="2023-05" db="EMBL/GenBank/DDBJ databases">
        <authorList>
            <person name="Schelkunov M.I."/>
        </authorList>
    </citation>
    <scope>NUCLEOTIDE SEQUENCE</scope>
    <source>
        <strain evidence="2">Hsosn_3</strain>
        <tissue evidence="2">Leaf</tissue>
    </source>
</reference>